<gene>
    <name evidence="9" type="ORF">Poly30_53990</name>
</gene>
<dbReference type="OrthoDB" id="9760774at2"/>
<evidence type="ECO:0000256" key="6">
    <source>
        <dbReference type="ARBA" id="ARBA00022841"/>
    </source>
</evidence>
<keyword evidence="10" id="KW-1185">Reference proteome</keyword>
<sequence length="608" mass="66690">MGDVLIQPDVGSGRVRAQRFVAGAFLAVIIATGAAEVIFPPPRVVLLGQEKRDFDEAAKQKDFWDGSLAQSLETDFRLQGRVRRLLAPYWSALMLNLGDTPDDELIVGKDGWLFLRARVELRPARMDRGRELLANLYSLVRRSFASENVEFLCVPIPRKASICAEKLPDGIDGDMAYDRSVVEAFEARGIHTIDLIPHLETLPAHGRYLRHDTHWALPARLETAEQIKRQAPELPRGEFAEGFSHTYGADHFPSGLLAFAGIDLRHPAKEYFQGAPDRELKLVPAGAEEKIDAHEIPSDVLYVGSSFSAGFWMRAILCEALQSAVVDGSEFGQQPLYSLHKRLTSERRTWTPRYVVSEVPIYQAVDVTRLTTPTTRSALGIAMLMNYAERVQEIPDGYFDAPKTRTPAVGSPLVQHMQGTLLSSGDGVLGLGLVFDGESRSRWQFSTSGTAIELAARKGQLERVLPICETTPGIAGFAWLSPLSKESLGTSVKTRIVTTADLAGGWKFRGETRGDRAWEATPRRAIAACDSLALRWDEFVSGSIEVRATGTDRAGIAVERVWSFPDASHARFLIVTLGLFEGGILERIDLTGGGTHVEGTIAGLIGSS</sequence>
<dbReference type="UniPathway" id="UPA00286"/>
<evidence type="ECO:0000256" key="1">
    <source>
        <dbReference type="ARBA" id="ARBA00004418"/>
    </source>
</evidence>
<dbReference type="RefSeq" id="WP_145204939.1">
    <property type="nucleotide sequence ID" value="NZ_CP036434.1"/>
</dbReference>
<evidence type="ECO:0000313" key="9">
    <source>
        <dbReference type="EMBL" id="QDV09839.1"/>
    </source>
</evidence>
<proteinExistence type="predicted"/>
<evidence type="ECO:0000313" key="10">
    <source>
        <dbReference type="Proteomes" id="UP000320390"/>
    </source>
</evidence>
<dbReference type="GO" id="GO:0016740">
    <property type="term" value="F:transferase activity"/>
    <property type="evidence" value="ECO:0007669"/>
    <property type="project" value="UniProtKB-KW"/>
</dbReference>
<dbReference type="GO" id="GO:0042121">
    <property type="term" value="P:alginic acid biosynthetic process"/>
    <property type="evidence" value="ECO:0007669"/>
    <property type="project" value="UniProtKB-UniPathway"/>
</dbReference>
<keyword evidence="4" id="KW-0732">Signal</keyword>
<dbReference type="Pfam" id="PF16822">
    <property type="entry name" value="ALGX"/>
    <property type="match status" value="1"/>
</dbReference>
<dbReference type="GO" id="GO:0042597">
    <property type="term" value="C:periplasmic space"/>
    <property type="evidence" value="ECO:0007669"/>
    <property type="project" value="UniProtKB-SubCell"/>
</dbReference>
<name>A0A518F0J2_9BACT</name>
<evidence type="ECO:0000256" key="4">
    <source>
        <dbReference type="ARBA" id="ARBA00022729"/>
    </source>
</evidence>
<keyword evidence="7" id="KW-1133">Transmembrane helix</keyword>
<dbReference type="EMBL" id="CP036434">
    <property type="protein sequence ID" value="QDV09839.1"/>
    <property type="molecule type" value="Genomic_DNA"/>
</dbReference>
<keyword evidence="7" id="KW-0812">Transmembrane</keyword>
<accession>A0A518F0J2</accession>
<protein>
    <recommendedName>
        <fullName evidence="8">AlgX/AlgJ SGNH hydrolase-like domain-containing protein</fullName>
    </recommendedName>
</protein>
<comment type="subcellular location">
    <subcellularLocation>
        <location evidence="1">Periplasm</location>
    </subcellularLocation>
</comment>
<keyword evidence="3" id="KW-0808">Transferase</keyword>
<evidence type="ECO:0000256" key="5">
    <source>
        <dbReference type="ARBA" id="ARBA00022764"/>
    </source>
</evidence>
<keyword evidence="7" id="KW-0472">Membrane</keyword>
<reference evidence="9 10" key="1">
    <citation type="submission" date="2019-02" db="EMBL/GenBank/DDBJ databases">
        <title>Deep-cultivation of Planctomycetes and their phenomic and genomic characterization uncovers novel biology.</title>
        <authorList>
            <person name="Wiegand S."/>
            <person name="Jogler M."/>
            <person name="Boedeker C."/>
            <person name="Pinto D."/>
            <person name="Vollmers J."/>
            <person name="Rivas-Marin E."/>
            <person name="Kohn T."/>
            <person name="Peeters S.H."/>
            <person name="Heuer A."/>
            <person name="Rast P."/>
            <person name="Oberbeckmann S."/>
            <person name="Bunk B."/>
            <person name="Jeske O."/>
            <person name="Meyerdierks A."/>
            <person name="Storesund J.E."/>
            <person name="Kallscheuer N."/>
            <person name="Luecker S."/>
            <person name="Lage O.M."/>
            <person name="Pohl T."/>
            <person name="Merkel B.J."/>
            <person name="Hornburger P."/>
            <person name="Mueller R.-W."/>
            <person name="Bruemmer F."/>
            <person name="Labrenz M."/>
            <person name="Spormann A.M."/>
            <person name="Op den Camp H."/>
            <person name="Overmann J."/>
            <person name="Amann R."/>
            <person name="Jetten M.S.M."/>
            <person name="Mascher T."/>
            <person name="Medema M.H."/>
            <person name="Devos D.P."/>
            <person name="Kaster A.-K."/>
            <person name="Ovreas L."/>
            <person name="Rohde M."/>
            <person name="Galperin M.Y."/>
            <person name="Jogler C."/>
        </authorList>
    </citation>
    <scope>NUCLEOTIDE SEQUENCE [LARGE SCALE GENOMIC DNA]</scope>
    <source>
        <strain evidence="9 10">Poly30</strain>
    </source>
</reference>
<evidence type="ECO:0000256" key="7">
    <source>
        <dbReference type="SAM" id="Phobius"/>
    </source>
</evidence>
<keyword evidence="6" id="KW-0016">Alginate biosynthesis</keyword>
<evidence type="ECO:0000256" key="3">
    <source>
        <dbReference type="ARBA" id="ARBA00022679"/>
    </source>
</evidence>
<comment type="pathway">
    <text evidence="2">Glycan biosynthesis; alginate biosynthesis.</text>
</comment>
<evidence type="ECO:0000259" key="8">
    <source>
        <dbReference type="Pfam" id="PF16822"/>
    </source>
</evidence>
<organism evidence="9 10">
    <name type="scientific">Saltatorellus ferox</name>
    <dbReference type="NCBI Taxonomy" id="2528018"/>
    <lineage>
        <taxon>Bacteria</taxon>
        <taxon>Pseudomonadati</taxon>
        <taxon>Planctomycetota</taxon>
        <taxon>Planctomycetia</taxon>
        <taxon>Planctomycetia incertae sedis</taxon>
        <taxon>Saltatorellus</taxon>
    </lineage>
</organism>
<dbReference type="InterPro" id="IPR031811">
    <property type="entry name" value="ALGX/ALGJ_SGNH-like"/>
</dbReference>
<feature type="domain" description="AlgX/AlgJ SGNH hydrolase-like" evidence="8">
    <location>
        <begin position="106"/>
        <end position="360"/>
    </location>
</feature>
<keyword evidence="5" id="KW-0574">Periplasm</keyword>
<dbReference type="Proteomes" id="UP000320390">
    <property type="component" value="Chromosome"/>
</dbReference>
<dbReference type="AlphaFoldDB" id="A0A518F0J2"/>
<feature type="transmembrane region" description="Helical" evidence="7">
    <location>
        <begin position="20"/>
        <end position="39"/>
    </location>
</feature>
<evidence type="ECO:0000256" key="2">
    <source>
        <dbReference type="ARBA" id="ARBA00005182"/>
    </source>
</evidence>